<protein>
    <submittedName>
        <fullName evidence="2">Uncharacterized protein</fullName>
    </submittedName>
</protein>
<feature type="signal peptide" evidence="1">
    <location>
        <begin position="1"/>
        <end position="24"/>
    </location>
</feature>
<proteinExistence type="predicted"/>
<organism evidence="2 3">
    <name type="scientific">Phytophthora rubi</name>
    <dbReference type="NCBI Taxonomy" id="129364"/>
    <lineage>
        <taxon>Eukaryota</taxon>
        <taxon>Sar</taxon>
        <taxon>Stramenopiles</taxon>
        <taxon>Oomycota</taxon>
        <taxon>Peronosporomycetes</taxon>
        <taxon>Peronosporales</taxon>
        <taxon>Peronosporaceae</taxon>
        <taxon>Phytophthora</taxon>
    </lineage>
</organism>
<dbReference type="EMBL" id="QXFV01004621">
    <property type="protein sequence ID" value="KAE8968657.1"/>
    <property type="molecule type" value="Genomic_DNA"/>
</dbReference>
<gene>
    <name evidence="2" type="ORF">PR001_g27725</name>
</gene>
<keyword evidence="1" id="KW-0732">Signal</keyword>
<name>A0A6A3HHC6_9STRA</name>
<dbReference type="AlphaFoldDB" id="A0A6A3HHC6"/>
<dbReference type="Proteomes" id="UP000429607">
    <property type="component" value="Unassembled WGS sequence"/>
</dbReference>
<reference evidence="2 3" key="1">
    <citation type="submission" date="2018-09" db="EMBL/GenBank/DDBJ databases">
        <title>Genomic investigation of the strawberry pathogen Phytophthora fragariae indicates pathogenicity is determined by transcriptional variation in three key races.</title>
        <authorList>
            <person name="Adams T.M."/>
            <person name="Armitage A.D."/>
            <person name="Sobczyk M.K."/>
            <person name="Bates H.J."/>
            <person name="Dunwell J.M."/>
            <person name="Nellist C.F."/>
            <person name="Harrison R.J."/>
        </authorList>
    </citation>
    <scope>NUCLEOTIDE SEQUENCE [LARGE SCALE GENOMIC DNA]</scope>
    <source>
        <strain evidence="2 3">SCRP249</strain>
    </source>
</reference>
<sequence length="178" mass="18285">MLSLTESFVLMLLACASGIQTVRGDCNWVCSDKSTECSTTGLLKGGENFLVSAPGCTATQYAYVTGVTISRVTEDDAPVSFSYAIDSACSASGLGCEDATSLTCGKGADKDANVTITCDSDCELKYQISWACADISTPTPTPTSTSTATSTTPNAAWTQARAGLLGLLITAVAALSQM</sequence>
<evidence type="ECO:0000313" key="3">
    <source>
        <dbReference type="Proteomes" id="UP000429607"/>
    </source>
</evidence>
<evidence type="ECO:0000256" key="1">
    <source>
        <dbReference type="SAM" id="SignalP"/>
    </source>
</evidence>
<feature type="chain" id="PRO_5025351283" evidence="1">
    <location>
        <begin position="25"/>
        <end position="178"/>
    </location>
</feature>
<evidence type="ECO:0000313" key="2">
    <source>
        <dbReference type="EMBL" id="KAE8968657.1"/>
    </source>
</evidence>
<accession>A0A6A3HHC6</accession>
<comment type="caution">
    <text evidence="2">The sequence shown here is derived from an EMBL/GenBank/DDBJ whole genome shotgun (WGS) entry which is preliminary data.</text>
</comment>